<proteinExistence type="predicted"/>
<evidence type="ECO:0000313" key="2">
    <source>
        <dbReference type="Proteomes" id="UP000054495"/>
    </source>
</evidence>
<name>A0A0D6LZ10_9BILA</name>
<organism evidence="1 2">
    <name type="scientific">Ancylostoma ceylanicum</name>
    <dbReference type="NCBI Taxonomy" id="53326"/>
    <lineage>
        <taxon>Eukaryota</taxon>
        <taxon>Metazoa</taxon>
        <taxon>Ecdysozoa</taxon>
        <taxon>Nematoda</taxon>
        <taxon>Chromadorea</taxon>
        <taxon>Rhabditida</taxon>
        <taxon>Rhabditina</taxon>
        <taxon>Rhabditomorpha</taxon>
        <taxon>Strongyloidea</taxon>
        <taxon>Ancylostomatidae</taxon>
        <taxon>Ancylostomatinae</taxon>
        <taxon>Ancylostoma</taxon>
    </lineage>
</organism>
<dbReference type="EMBL" id="KE125020">
    <property type="protein sequence ID" value="EPB72852.1"/>
    <property type="molecule type" value="Genomic_DNA"/>
</dbReference>
<dbReference type="AlphaFoldDB" id="A0A0D6LZ10"/>
<protein>
    <submittedName>
        <fullName evidence="1">Uncharacterized protein</fullName>
    </submittedName>
</protein>
<reference evidence="1 2" key="1">
    <citation type="submission" date="2013-05" db="EMBL/GenBank/DDBJ databases">
        <title>Draft genome of the parasitic nematode Anyclostoma ceylanicum.</title>
        <authorList>
            <person name="Mitreva M."/>
        </authorList>
    </citation>
    <scope>NUCLEOTIDE SEQUENCE [LARGE SCALE GENOMIC DNA]</scope>
</reference>
<keyword evidence="2" id="KW-1185">Reference proteome</keyword>
<evidence type="ECO:0000313" key="1">
    <source>
        <dbReference type="EMBL" id="EPB72852.1"/>
    </source>
</evidence>
<gene>
    <name evidence="1" type="ORF">ANCCEY_08066</name>
</gene>
<sequence length="91" mass="9903">MLAQAVAGALAGCVGCQAGVEMLQKEVKDSLNLLTLATCVFVSLEGLIFHRMLRVKQEIPTRYICINNVYRLTALTTSLNVTMSTETHNSS</sequence>
<dbReference type="Proteomes" id="UP000054495">
    <property type="component" value="Unassembled WGS sequence"/>
</dbReference>
<accession>A0A0D6LZ10</accession>